<evidence type="ECO:0000313" key="2">
    <source>
        <dbReference type="Proteomes" id="UP000039046"/>
    </source>
</evidence>
<keyword evidence="2" id="KW-1185">Reference proteome</keyword>
<accession>A0A0A1TAH2</accession>
<protein>
    <submittedName>
        <fullName evidence="1">Uncharacterized protein</fullName>
    </submittedName>
</protein>
<dbReference type="EMBL" id="CDHN01000001">
    <property type="protein sequence ID" value="CEJ83150.1"/>
    <property type="molecule type" value="Genomic_DNA"/>
</dbReference>
<organism evidence="1 2">
    <name type="scientific">[Torrubiella] hemipterigena</name>
    <dbReference type="NCBI Taxonomy" id="1531966"/>
    <lineage>
        <taxon>Eukaryota</taxon>
        <taxon>Fungi</taxon>
        <taxon>Dikarya</taxon>
        <taxon>Ascomycota</taxon>
        <taxon>Pezizomycotina</taxon>
        <taxon>Sordariomycetes</taxon>
        <taxon>Hypocreomycetidae</taxon>
        <taxon>Hypocreales</taxon>
        <taxon>Clavicipitaceae</taxon>
        <taxon>Clavicipitaceae incertae sedis</taxon>
        <taxon>'Torrubiella' clade</taxon>
    </lineage>
</organism>
<reference evidence="1 2" key="1">
    <citation type="journal article" date="2015" name="Genome Announc.">
        <title>Draft Genome Sequence and Gene Annotation of the Entomopathogenic Fungus Verticillium hemipterigenum.</title>
        <authorList>
            <person name="Horn F."/>
            <person name="Habel A."/>
            <person name="Scharf D.H."/>
            <person name="Dworschak J."/>
            <person name="Brakhage A.A."/>
            <person name="Guthke R."/>
            <person name="Hertweck C."/>
            <person name="Linde J."/>
        </authorList>
    </citation>
    <scope>NUCLEOTIDE SEQUENCE [LARGE SCALE GENOMIC DNA]</scope>
</reference>
<name>A0A0A1TAH2_9HYPO</name>
<sequence length="204" mass="22848">MDVDLEGKTSYCGAKISEKGELVILFHENHLGTGILYAFEEKNLTVAINSAPTGAGDQRLSFKARQGIAKDYTVSIDKIEQVVNKILGVEFTFESNFETTFAQLKAANLLAKEEDSIGRLTWQYFDSLASTLKYDKVDQGEMIRDALLEEMASKKVVFWLLDFGTLKKAFAETVFEDGILYIQTDIEHSGVDPRRSTDKLLDSL</sequence>
<gene>
    <name evidence="1" type="ORF">VHEMI03172</name>
</gene>
<dbReference type="OrthoDB" id="2364174at2759"/>
<dbReference type="HOGENOM" id="CLU_061413_0_0_1"/>
<dbReference type="Proteomes" id="UP000039046">
    <property type="component" value="Unassembled WGS sequence"/>
</dbReference>
<dbReference type="AlphaFoldDB" id="A0A0A1TAH2"/>
<evidence type="ECO:0000313" key="1">
    <source>
        <dbReference type="EMBL" id="CEJ83150.1"/>
    </source>
</evidence>
<proteinExistence type="predicted"/>